<dbReference type="EMBL" id="JASHIF010000035">
    <property type="protein sequence ID" value="MDI9862609.1"/>
    <property type="molecule type" value="Genomic_DNA"/>
</dbReference>
<dbReference type="RefSeq" id="WP_283346842.1">
    <property type="nucleotide sequence ID" value="NZ_JASHIF010000035.1"/>
</dbReference>
<protein>
    <submittedName>
        <fullName evidence="1">Uncharacterized protein</fullName>
    </submittedName>
</protein>
<evidence type="ECO:0000313" key="2">
    <source>
        <dbReference type="Proteomes" id="UP001236507"/>
    </source>
</evidence>
<proteinExistence type="predicted"/>
<accession>A0ABT6YG83</accession>
<sequence>MKQLKLFKGGLGKLPTSLYSEREYFLLWMWDIFLQKGVIDGHKENGNSNPFKDNAELAKFILANYPDLKAVEVKVLQNNEQRIWVSFNDNNSTSVSFNPNKLATLIYKIVGAERLMPRSGEINIHNAQLQKVSAPFLIKNDYISEEIGIKFSAKGIAAYSSVCLLWIKTQVKSFGSFDRKGNHLYPTRDLGLEQHFEIDAKSRIKLEIEPLIRELTILRHLHKDDEDRKHSVKAFILTASRFGIKLNDYYHPSKKDSIQVEGDLVNGENVKVGFTYEIMLPILRMLKSQKVTFLELQVNEESTRALADVEIKGIGNTSMIIMPIKPPKLPDKVEVPKNHILNLKYKYRLLLQKQQLINI</sequence>
<dbReference type="Proteomes" id="UP001236507">
    <property type="component" value="Unassembled WGS sequence"/>
</dbReference>
<gene>
    <name evidence="1" type="ORF">QM524_25515</name>
</gene>
<reference evidence="1 2" key="1">
    <citation type="submission" date="2023-05" db="EMBL/GenBank/DDBJ databases">
        <title>Novel species of genus Flectobacillus isolated from stream in China.</title>
        <authorList>
            <person name="Lu H."/>
        </authorList>
    </citation>
    <scope>NUCLEOTIDE SEQUENCE [LARGE SCALE GENOMIC DNA]</scope>
    <source>
        <strain evidence="1 2">KCTC 42575</strain>
    </source>
</reference>
<keyword evidence="2" id="KW-1185">Reference proteome</keyword>
<evidence type="ECO:0000313" key="1">
    <source>
        <dbReference type="EMBL" id="MDI9862609.1"/>
    </source>
</evidence>
<organism evidence="1 2">
    <name type="scientific">Flectobacillus roseus</name>
    <dbReference type="NCBI Taxonomy" id="502259"/>
    <lineage>
        <taxon>Bacteria</taxon>
        <taxon>Pseudomonadati</taxon>
        <taxon>Bacteroidota</taxon>
        <taxon>Cytophagia</taxon>
        <taxon>Cytophagales</taxon>
        <taxon>Flectobacillaceae</taxon>
        <taxon>Flectobacillus</taxon>
    </lineage>
</organism>
<name>A0ABT6YG83_9BACT</name>
<comment type="caution">
    <text evidence="1">The sequence shown here is derived from an EMBL/GenBank/DDBJ whole genome shotgun (WGS) entry which is preliminary data.</text>
</comment>